<dbReference type="Proteomes" id="UP001226762">
    <property type="component" value="Unassembled WGS sequence"/>
</dbReference>
<proteinExistence type="predicted"/>
<dbReference type="Gene3D" id="3.90.1200.10">
    <property type="match status" value="1"/>
</dbReference>
<dbReference type="Pfam" id="PF01636">
    <property type="entry name" value="APH"/>
    <property type="match status" value="1"/>
</dbReference>
<dbReference type="InterPro" id="IPR002575">
    <property type="entry name" value="Aminoglycoside_PTrfase"/>
</dbReference>
<organism evidence="2 3">
    <name type="scientific">Marimonas arenosa</name>
    <dbReference type="NCBI Taxonomy" id="1795305"/>
    <lineage>
        <taxon>Bacteria</taxon>
        <taxon>Pseudomonadati</taxon>
        <taxon>Pseudomonadota</taxon>
        <taxon>Alphaproteobacteria</taxon>
        <taxon>Rhodobacterales</taxon>
        <taxon>Paracoccaceae</taxon>
        <taxon>Marimonas</taxon>
    </lineage>
</organism>
<dbReference type="InterPro" id="IPR011009">
    <property type="entry name" value="Kinase-like_dom_sf"/>
</dbReference>
<dbReference type="AlphaFoldDB" id="A0AAE4B5P7"/>
<gene>
    <name evidence="2" type="ORF">NO357_11595</name>
</gene>
<evidence type="ECO:0000259" key="1">
    <source>
        <dbReference type="Pfam" id="PF01636"/>
    </source>
</evidence>
<evidence type="ECO:0000313" key="3">
    <source>
        <dbReference type="Proteomes" id="UP001226762"/>
    </source>
</evidence>
<name>A0AAE4B5P7_9RHOB</name>
<feature type="domain" description="Aminoglycoside phosphotransferase" evidence="1">
    <location>
        <begin position="32"/>
        <end position="252"/>
    </location>
</feature>
<comment type="caution">
    <text evidence="2">The sequence shown here is derived from an EMBL/GenBank/DDBJ whole genome shotgun (WGS) entry which is preliminary data.</text>
</comment>
<accession>A0AAE4B5P7</accession>
<protein>
    <submittedName>
        <fullName evidence="2">Aminoglycoside phosphotransferase family protein</fullName>
    </submittedName>
</protein>
<keyword evidence="3" id="KW-1185">Reference proteome</keyword>
<dbReference type="RefSeq" id="WP_306735822.1">
    <property type="nucleotide sequence ID" value="NZ_JANHAX010000003.1"/>
</dbReference>
<dbReference type="EMBL" id="JANHAX010000003">
    <property type="protein sequence ID" value="MDQ2090544.1"/>
    <property type="molecule type" value="Genomic_DNA"/>
</dbReference>
<sequence length="291" mass="31308">MLPNPQADRHATATLQGDLISRGVLPIRSRLIPLSGGRTNRLWRVETVSGTLVVKLYTDRGDNPLFGNDPGAEARVLSHLAETGLAPQPEAAVTTPLGPVLIYRYVAGTTWRHDPVPVAETLARLHALPPPTGLPTAPDGSAALARQTDDILARCPADAAKNLRRHAPRGVVPPSGLTALLHGDVVPGNLVCGPAGVTLIDWQCPARGDPVHDLAVFLSPAMQQAYRGAPLTRAETERFLDAYGAPATVARYRSLASWFHWRMAAYCLWRSIRGSIDDHTEFDLELACLVG</sequence>
<reference evidence="2" key="2">
    <citation type="submission" date="2023-02" db="EMBL/GenBank/DDBJ databases">
        <title>'Rhodoalgimonas zhirmunskyi' gen. nov., isolated from a red alga.</title>
        <authorList>
            <person name="Nedashkovskaya O.I."/>
            <person name="Otstavnykh N.Y."/>
            <person name="Bystritskaya E.P."/>
            <person name="Balabanova L.A."/>
            <person name="Isaeva M.P."/>
        </authorList>
    </citation>
    <scope>NUCLEOTIDE SEQUENCE</scope>
    <source>
        <strain evidence="2">KCTC 52189</strain>
    </source>
</reference>
<evidence type="ECO:0000313" key="2">
    <source>
        <dbReference type="EMBL" id="MDQ2090544.1"/>
    </source>
</evidence>
<dbReference type="SUPFAM" id="SSF56112">
    <property type="entry name" value="Protein kinase-like (PK-like)"/>
    <property type="match status" value="1"/>
</dbReference>
<reference evidence="2" key="1">
    <citation type="submission" date="2022-07" db="EMBL/GenBank/DDBJ databases">
        <authorList>
            <person name="Otstavnykh N."/>
            <person name="Isaeva M."/>
            <person name="Bystritskaya E."/>
        </authorList>
    </citation>
    <scope>NUCLEOTIDE SEQUENCE</scope>
    <source>
        <strain evidence="2">KCTC 52189</strain>
    </source>
</reference>